<dbReference type="NCBIfam" id="TIGR00043">
    <property type="entry name" value="rRNA maturation RNase YbeY"/>
    <property type="match status" value="1"/>
</dbReference>
<dbReference type="GO" id="GO:0008270">
    <property type="term" value="F:zinc ion binding"/>
    <property type="evidence" value="ECO:0007669"/>
    <property type="project" value="UniProtKB-UniRule"/>
</dbReference>
<keyword evidence="2 7" id="KW-0540">Nuclease</keyword>
<comment type="similarity">
    <text evidence="1 7">Belongs to the endoribonuclease YbeY family.</text>
</comment>
<sequence>MANHNIEIDILRNDERWPEHFADDVDAIVATVLNTLELEAEGPAELSLLLTNDEEQQKLNTDWRAKEQSTNVLSFPQIEPDEAIEGMLGDISFAFETVQKEAEAEHKQFHHHFAHLLVHGFLHILGYDHLTDREAEEMEAAERKILARLDIADPYADIVEQ</sequence>
<evidence type="ECO:0000256" key="6">
    <source>
        <dbReference type="ARBA" id="ARBA00022833"/>
    </source>
</evidence>
<dbReference type="GO" id="GO:0004222">
    <property type="term" value="F:metalloendopeptidase activity"/>
    <property type="evidence" value="ECO:0007669"/>
    <property type="project" value="InterPro"/>
</dbReference>
<gene>
    <name evidence="7" type="primary">ybeY</name>
    <name evidence="8" type="ORF">MXMO3_00213</name>
</gene>
<dbReference type="KEGG" id="mmyr:MXMO3_00213"/>
<evidence type="ECO:0000256" key="5">
    <source>
        <dbReference type="ARBA" id="ARBA00022801"/>
    </source>
</evidence>
<keyword evidence="3 7" id="KW-0479">Metal-binding</keyword>
<accession>A0A2R4M9P3</accession>
<evidence type="ECO:0000256" key="2">
    <source>
        <dbReference type="ARBA" id="ARBA00022722"/>
    </source>
</evidence>
<dbReference type="InterPro" id="IPR023091">
    <property type="entry name" value="MetalPrtase_cat_dom_sf_prd"/>
</dbReference>
<evidence type="ECO:0000256" key="4">
    <source>
        <dbReference type="ARBA" id="ARBA00022759"/>
    </source>
</evidence>
<evidence type="ECO:0000256" key="3">
    <source>
        <dbReference type="ARBA" id="ARBA00022723"/>
    </source>
</evidence>
<feature type="binding site" evidence="7">
    <location>
        <position position="123"/>
    </location>
    <ligand>
        <name>Zn(2+)</name>
        <dbReference type="ChEBI" id="CHEBI:29105"/>
        <note>catalytic</note>
    </ligand>
</feature>
<dbReference type="STRING" id="1122213.GCA_000423365_02927"/>
<dbReference type="SUPFAM" id="SSF55486">
    <property type="entry name" value="Metalloproteases ('zincins'), catalytic domain"/>
    <property type="match status" value="1"/>
</dbReference>
<comment type="subcellular location">
    <subcellularLocation>
        <location evidence="7">Cytoplasm</location>
    </subcellularLocation>
</comment>
<keyword evidence="9" id="KW-1185">Reference proteome</keyword>
<keyword evidence="5 7" id="KW-0378">Hydrolase</keyword>
<feature type="binding site" evidence="7">
    <location>
        <position position="129"/>
    </location>
    <ligand>
        <name>Zn(2+)</name>
        <dbReference type="ChEBI" id="CHEBI:29105"/>
        <note>catalytic</note>
    </ligand>
</feature>
<dbReference type="EMBL" id="CP021330">
    <property type="protein sequence ID" value="AVX02761.1"/>
    <property type="molecule type" value="Genomic_DNA"/>
</dbReference>
<dbReference type="PANTHER" id="PTHR46986:SF1">
    <property type="entry name" value="ENDORIBONUCLEASE YBEY, CHLOROPLASTIC"/>
    <property type="match status" value="1"/>
</dbReference>
<evidence type="ECO:0000313" key="9">
    <source>
        <dbReference type="Proteomes" id="UP000258927"/>
    </source>
</evidence>
<dbReference type="RefSeq" id="WP_117394662.1">
    <property type="nucleotide sequence ID" value="NZ_CP021330.1"/>
</dbReference>
<evidence type="ECO:0000256" key="1">
    <source>
        <dbReference type="ARBA" id="ARBA00010875"/>
    </source>
</evidence>
<dbReference type="Gene3D" id="3.40.390.30">
    <property type="entry name" value="Metalloproteases ('zincins'), catalytic domain"/>
    <property type="match status" value="1"/>
</dbReference>
<comment type="cofactor">
    <cofactor evidence="7">
        <name>Zn(2+)</name>
        <dbReference type="ChEBI" id="CHEBI:29105"/>
    </cofactor>
    <text evidence="7">Binds 1 zinc ion.</text>
</comment>
<dbReference type="GO" id="GO:0004521">
    <property type="term" value="F:RNA endonuclease activity"/>
    <property type="evidence" value="ECO:0007669"/>
    <property type="project" value="UniProtKB-UniRule"/>
</dbReference>
<dbReference type="PROSITE" id="PS01306">
    <property type="entry name" value="UPF0054"/>
    <property type="match status" value="1"/>
</dbReference>
<evidence type="ECO:0000313" key="8">
    <source>
        <dbReference type="EMBL" id="AVX02761.1"/>
    </source>
</evidence>
<proteinExistence type="inferred from homology"/>
<dbReference type="EC" id="3.1.-.-" evidence="7"/>
<reference evidence="8 9" key="1">
    <citation type="submission" date="2017-05" db="EMBL/GenBank/DDBJ databases">
        <title>Genome Analysis of Maritalea myrionectae HL2708#5.</title>
        <authorList>
            <consortium name="Cotde Inc.-PKNU"/>
            <person name="Jang D."/>
            <person name="Oh H.-M."/>
        </authorList>
    </citation>
    <scope>NUCLEOTIDE SEQUENCE [LARGE SCALE GENOMIC DNA]</scope>
    <source>
        <strain evidence="8 9">HL2708#5</strain>
    </source>
</reference>
<keyword evidence="7" id="KW-0690">Ribosome biogenesis</keyword>
<dbReference type="InterPro" id="IPR020549">
    <property type="entry name" value="YbeY_CS"/>
</dbReference>
<dbReference type="Pfam" id="PF02130">
    <property type="entry name" value="YbeY"/>
    <property type="match status" value="1"/>
</dbReference>
<dbReference type="AlphaFoldDB" id="A0A2R4M9P3"/>
<dbReference type="PANTHER" id="PTHR46986">
    <property type="entry name" value="ENDORIBONUCLEASE YBEY, CHLOROPLASTIC"/>
    <property type="match status" value="1"/>
</dbReference>
<evidence type="ECO:0000256" key="7">
    <source>
        <dbReference type="HAMAP-Rule" id="MF_00009"/>
    </source>
</evidence>
<dbReference type="InterPro" id="IPR002036">
    <property type="entry name" value="YbeY"/>
</dbReference>
<dbReference type="Proteomes" id="UP000258927">
    <property type="component" value="Chromosome"/>
</dbReference>
<keyword evidence="6 7" id="KW-0862">Zinc</keyword>
<feature type="binding site" evidence="7">
    <location>
        <position position="119"/>
    </location>
    <ligand>
        <name>Zn(2+)</name>
        <dbReference type="ChEBI" id="CHEBI:29105"/>
        <note>catalytic</note>
    </ligand>
</feature>
<organism evidence="8 9">
    <name type="scientific">Maritalea myrionectae</name>
    <dbReference type="NCBI Taxonomy" id="454601"/>
    <lineage>
        <taxon>Bacteria</taxon>
        <taxon>Pseudomonadati</taxon>
        <taxon>Pseudomonadota</taxon>
        <taxon>Alphaproteobacteria</taxon>
        <taxon>Hyphomicrobiales</taxon>
        <taxon>Devosiaceae</taxon>
        <taxon>Maritalea</taxon>
    </lineage>
</organism>
<keyword evidence="4 7" id="KW-0255">Endonuclease</keyword>
<dbReference type="GO" id="GO:0006364">
    <property type="term" value="P:rRNA processing"/>
    <property type="evidence" value="ECO:0007669"/>
    <property type="project" value="UniProtKB-UniRule"/>
</dbReference>
<dbReference type="GO" id="GO:0005737">
    <property type="term" value="C:cytoplasm"/>
    <property type="evidence" value="ECO:0007669"/>
    <property type="project" value="UniProtKB-SubCell"/>
</dbReference>
<protein>
    <recommendedName>
        <fullName evidence="7">Endoribonuclease YbeY</fullName>
        <ecNumber evidence="7">3.1.-.-</ecNumber>
    </recommendedName>
</protein>
<keyword evidence="7" id="KW-0963">Cytoplasm</keyword>
<comment type="function">
    <text evidence="7">Single strand-specific metallo-endoribonuclease involved in late-stage 70S ribosome quality control and in maturation of the 3' terminus of the 16S rRNA.</text>
</comment>
<name>A0A2R4M9P3_9HYPH</name>
<dbReference type="HAMAP" id="MF_00009">
    <property type="entry name" value="Endoribonucl_YbeY"/>
    <property type="match status" value="1"/>
</dbReference>
<keyword evidence="7" id="KW-0698">rRNA processing</keyword>